<organism evidence="2 3">
    <name type="scientific">Pieris macdunnoughi</name>
    <dbReference type="NCBI Taxonomy" id="345717"/>
    <lineage>
        <taxon>Eukaryota</taxon>
        <taxon>Metazoa</taxon>
        <taxon>Ecdysozoa</taxon>
        <taxon>Arthropoda</taxon>
        <taxon>Hexapoda</taxon>
        <taxon>Insecta</taxon>
        <taxon>Pterygota</taxon>
        <taxon>Neoptera</taxon>
        <taxon>Endopterygota</taxon>
        <taxon>Lepidoptera</taxon>
        <taxon>Glossata</taxon>
        <taxon>Ditrysia</taxon>
        <taxon>Papilionoidea</taxon>
        <taxon>Pieridae</taxon>
        <taxon>Pierinae</taxon>
        <taxon>Pieris</taxon>
    </lineage>
</organism>
<keyword evidence="3" id="KW-1185">Reference proteome</keyword>
<dbReference type="OrthoDB" id="5575722at2759"/>
<evidence type="ECO:0000313" key="3">
    <source>
        <dbReference type="Proteomes" id="UP000663880"/>
    </source>
</evidence>
<proteinExistence type="predicted"/>
<comment type="caution">
    <text evidence="2">The sequence shown here is derived from an EMBL/GenBank/DDBJ whole genome shotgun (WGS) entry which is preliminary data.</text>
</comment>
<evidence type="ECO:0000259" key="1">
    <source>
        <dbReference type="Pfam" id="PF14661"/>
    </source>
</evidence>
<gene>
    <name evidence="2" type="ORF">PMACD_LOCUS571</name>
</gene>
<name>A0A821LD43_9NEOP</name>
<accession>A0A821LD43</accession>
<sequence>MSRSQREMRTAHYRKETFLNLCMLSKARPMQPELSRLLFKENSLDKPTQNLFNHLSYYLVTILDAQGASKLTWPLYDSKAERAYRNELYIFVCNCSNKGLTPVISSYFVNPSCHKVTVLIFQMSSLAIRTVITHLGNDCQKTIIKEVDEIKQKGCDKDTFVNLVEQKTQAIQFKLSNHLNKQKITIDIASKLRTKIVENEKKLTEAQNFINNLVDNYIEHDKPNETTKQIILNIKNVKEDCSVFDDWLAYTDSKIIQLEEQYRKDIPFLDLCQKTSELTKTVVMRYTGQTEKCNYMISYNKSDKINTQDLERQVNVEQACVLKNLDLNGILNFPNLIRAFTIAIQFILKNIQVDNQIYDFTKYLQTGSINYHEVSLGLQSVIERISNAEEKIEYSPPSVILPLTNGGFGDIYPGTLTGPSLSNLKAGTDCHAFFETFTPLVASKQKFSFYRTVSNMKQPLIMSLHPPKDDFMRSLLSFNVNPNNQISSNSNLSVISHVKSNETIADCASGFTKQQIQRLFSTKKTSSSKKYKYSNERPASAKSTALNYDSGVSVESCVLTRSYSSPNLYENRERRSIPRTRGSKLSIMKEHSPLELSGISMLDNNSNFSTPGIANAESTIKLIISNVDLDLKDLSKETTSSARQSIECMGTPKMNTHKIKKTSSIEKIINRFKKVRASVIPTKESFIEQEEKCIEEEKVMRSILPVLISPSLSFTEESRISFESDVQKNTRESLGAALGVDQTFLDQFDLID</sequence>
<evidence type="ECO:0000313" key="2">
    <source>
        <dbReference type="EMBL" id="CAF4749233.1"/>
    </source>
</evidence>
<reference evidence="2" key="1">
    <citation type="submission" date="2021-02" db="EMBL/GenBank/DDBJ databases">
        <authorList>
            <person name="Steward A R."/>
        </authorList>
    </citation>
    <scope>NUCLEOTIDE SEQUENCE</scope>
</reference>
<dbReference type="Proteomes" id="UP000663880">
    <property type="component" value="Unassembled WGS sequence"/>
</dbReference>
<feature type="domain" description="HAUS augmin-like complex subunit 6 N-terminal" evidence="1">
    <location>
        <begin position="18"/>
        <end position="226"/>
    </location>
</feature>
<dbReference type="Pfam" id="PF14661">
    <property type="entry name" value="HAUS6_N"/>
    <property type="match status" value="1"/>
</dbReference>
<dbReference type="InterPro" id="IPR028163">
    <property type="entry name" value="HAUS_6_N"/>
</dbReference>
<protein>
    <recommendedName>
        <fullName evidence="1">HAUS augmin-like complex subunit 6 N-terminal domain-containing protein</fullName>
    </recommendedName>
</protein>
<dbReference type="AlphaFoldDB" id="A0A821LD43"/>
<dbReference type="EMBL" id="CAJOBZ010000001">
    <property type="protein sequence ID" value="CAF4749233.1"/>
    <property type="molecule type" value="Genomic_DNA"/>
</dbReference>